<sequence>MVQAMYDGLECTVVDDGDKTRFEVTTGVKQGYIMRRTTEGPRNGIKWNLMSTLEDLGFADDIALLSSTYEQILRKTQRLAENADRSGLKLNPEKKMLNTKEKCQTSSCEYRRPRGERHPRISLHLGDGQERRMGNKRYKEQNVQSPERILQSNKCIGNQRYWPQNEAEDIQDIALTSINIRMLKLQSDKNGRENNGQLPIHISKENIQHQVVV</sequence>
<dbReference type="STRING" id="37653.A0A0L8H490"/>
<proteinExistence type="predicted"/>
<name>A0A0L8H490_OCTBM</name>
<reference evidence="1" key="1">
    <citation type="submission" date="2015-07" db="EMBL/GenBank/DDBJ databases">
        <title>MeaNS - Measles Nucleotide Surveillance Program.</title>
        <authorList>
            <person name="Tran T."/>
            <person name="Druce J."/>
        </authorList>
    </citation>
    <scope>NUCLEOTIDE SEQUENCE</scope>
    <source>
        <strain evidence="1">UCB-OBI-ISO-001</strain>
        <tissue evidence="1">Gonad</tissue>
    </source>
</reference>
<accession>A0A0L8H490</accession>
<evidence type="ECO:0008006" key="2">
    <source>
        <dbReference type="Google" id="ProtNLM"/>
    </source>
</evidence>
<organism evidence="1">
    <name type="scientific">Octopus bimaculoides</name>
    <name type="common">California two-spotted octopus</name>
    <dbReference type="NCBI Taxonomy" id="37653"/>
    <lineage>
        <taxon>Eukaryota</taxon>
        <taxon>Metazoa</taxon>
        <taxon>Spiralia</taxon>
        <taxon>Lophotrochozoa</taxon>
        <taxon>Mollusca</taxon>
        <taxon>Cephalopoda</taxon>
        <taxon>Coleoidea</taxon>
        <taxon>Octopodiformes</taxon>
        <taxon>Octopoda</taxon>
        <taxon>Incirrata</taxon>
        <taxon>Octopodidae</taxon>
        <taxon>Octopus</taxon>
    </lineage>
</organism>
<gene>
    <name evidence="1" type="ORF">OCBIM_22022612mg</name>
</gene>
<dbReference type="EMBL" id="KQ419272">
    <property type="protein sequence ID" value="KOF84111.1"/>
    <property type="molecule type" value="Genomic_DNA"/>
</dbReference>
<dbReference type="AlphaFoldDB" id="A0A0L8H490"/>
<evidence type="ECO:0000313" key="1">
    <source>
        <dbReference type="EMBL" id="KOF84111.1"/>
    </source>
</evidence>
<protein>
    <recommendedName>
        <fullName evidence="2">Reverse transcriptase domain-containing protein</fullName>
    </recommendedName>
</protein>